<keyword evidence="1" id="KW-0732">Signal</keyword>
<name>N6UKF7_9HYPH</name>
<accession>N6UKF7</accession>
<evidence type="ECO:0000313" key="3">
    <source>
        <dbReference type="Proteomes" id="UP000014026"/>
    </source>
</evidence>
<dbReference type="HOGENOM" id="CLU_048391_0_0_5"/>
<evidence type="ECO:0000256" key="1">
    <source>
        <dbReference type="SAM" id="SignalP"/>
    </source>
</evidence>
<feature type="chain" id="PRO_5004126288" description="Right handed beta helix domain-containing protein" evidence="1">
    <location>
        <begin position="36"/>
        <end position="469"/>
    </location>
</feature>
<gene>
    <name evidence="2" type="ORF">m02_10110</name>
</gene>
<feature type="signal peptide" evidence="1">
    <location>
        <begin position="1"/>
        <end position="35"/>
    </location>
</feature>
<protein>
    <recommendedName>
        <fullName evidence="4">Right handed beta helix domain-containing protein</fullName>
    </recommendedName>
</protein>
<dbReference type="Gene3D" id="2.160.20.20">
    <property type="match status" value="1"/>
</dbReference>
<comment type="caution">
    <text evidence="2">The sequence shown here is derived from an EMBL/GenBank/DDBJ whole genome shotgun (WGS) entry which is preliminary data.</text>
</comment>
<organism evidence="2 3">
    <name type="scientific">Bartonella bovis m02</name>
    <dbReference type="NCBI Taxonomy" id="1094492"/>
    <lineage>
        <taxon>Bacteria</taxon>
        <taxon>Pseudomonadati</taxon>
        <taxon>Pseudomonadota</taxon>
        <taxon>Alphaproteobacteria</taxon>
        <taxon>Hyphomicrobiales</taxon>
        <taxon>Bartonellaceae</taxon>
        <taxon>Bartonella</taxon>
    </lineage>
</organism>
<evidence type="ECO:0000313" key="2">
    <source>
        <dbReference type="EMBL" id="ENN92914.1"/>
    </source>
</evidence>
<evidence type="ECO:0008006" key="4">
    <source>
        <dbReference type="Google" id="ProtNLM"/>
    </source>
</evidence>
<reference evidence="2 3" key="1">
    <citation type="journal article" date="2013" name="PLoS Genet.">
        <title>A gene transfer agent and a dynamic repertoire of secretion systems hold the keys to the explosive radiation of the emerging pathogen Bartonella.</title>
        <authorList>
            <person name="Guy L."/>
            <person name="Nystedt B."/>
            <person name="Toft C."/>
            <person name="Zaremba-Niedzwiedzka K."/>
            <person name="Berglund E.C."/>
            <person name="Granberg F."/>
            <person name="Naslund K."/>
            <person name="Eriksson A.S."/>
            <person name="Andersson S.G."/>
        </authorList>
    </citation>
    <scope>NUCLEOTIDE SEQUENCE [LARGE SCALE GENOMIC DNA]</scope>
    <source>
        <strain evidence="3">m02</strain>
    </source>
</reference>
<proteinExistence type="predicted"/>
<dbReference type="AlphaFoldDB" id="N6UKF7"/>
<dbReference type="PATRIC" id="fig|1094492.3.peg.1077"/>
<dbReference type="Proteomes" id="UP000014026">
    <property type="component" value="Unassembled WGS sequence"/>
</dbReference>
<sequence>MVMGCVFKHHVYLCVVSTAMLAGLSLITSHTKVYAQQTNCGTVDSTGDVVNEPIVCDRSGTMVLNTSSSGRGNKIEIKMSKHSDKEAVKIMGGADIIAIKKLTVTVTGWNGKGPVIKVDGGGKLTLKGGVEVTGVVKGVEKVIEVNGGGELMLMGKSTIKVDGSGGNGKVVGVQMGSMEKLMMMRDVTFEGVTEGININGSKEGVMVMGLGTGTMTVNGKGSVGIKVEGSGSIDATVMRLKIVGDRSGGKGVVMGMGGTLNMTSVGISGFETGVSASGKGMVEMMGNSTITFKGGTGLSVSGEANATMIGGKIVGDGSGTGTGVVMGSTGMVMLNMVNISDVRGSGGGTGKYGVQMTGEGTMVLMGGSIMGFETGVEATAGTLKMMGGTAITVTSGGTGLEVKGEAMATLMGGTTIKGDGKGYGVKMGSSKTLKMMGEVGISNVGMGVEVKSGTVEMSGVGISQVEKGV</sequence>
<dbReference type="EMBL" id="AGWB01000005">
    <property type="protein sequence ID" value="ENN92914.1"/>
    <property type="molecule type" value="Genomic_DNA"/>
</dbReference>
<dbReference type="InterPro" id="IPR012332">
    <property type="entry name" value="Autotransporter_pectin_lyase_C"/>
</dbReference>